<evidence type="ECO:0000256" key="7">
    <source>
        <dbReference type="ARBA" id="ARBA00022475"/>
    </source>
</evidence>
<dbReference type="EC" id="3.4.16.4" evidence="5"/>
<keyword evidence="15" id="KW-0133">Cell shape</keyword>
<reference evidence="31 32" key="1">
    <citation type="submission" date="2023-05" db="EMBL/GenBank/DDBJ databases">
        <authorList>
            <person name="Guo Y."/>
        </authorList>
    </citation>
    <scope>NUCLEOTIDE SEQUENCE [LARGE SCALE GENOMIC DNA]</scope>
    <source>
        <strain evidence="31 32">GR2756</strain>
    </source>
</reference>
<evidence type="ECO:0000256" key="17">
    <source>
        <dbReference type="ARBA" id="ARBA00022984"/>
    </source>
</evidence>
<comment type="similarity">
    <text evidence="4">In the N-terminal section; belongs to the glycosyltransferase 51 family.</text>
</comment>
<evidence type="ECO:0000256" key="25">
    <source>
        <dbReference type="ARBA" id="ARBA00049902"/>
    </source>
</evidence>
<proteinExistence type="inferred from homology"/>
<evidence type="ECO:0000256" key="12">
    <source>
        <dbReference type="ARBA" id="ARBA00022679"/>
    </source>
</evidence>
<evidence type="ECO:0000313" key="31">
    <source>
        <dbReference type="EMBL" id="MDT9599055.1"/>
    </source>
</evidence>
<keyword evidence="21" id="KW-0511">Multifunctional enzyme</keyword>
<dbReference type="SUPFAM" id="SSF53955">
    <property type="entry name" value="Lysozyme-like"/>
    <property type="match status" value="1"/>
</dbReference>
<keyword evidence="32" id="KW-1185">Reference proteome</keyword>
<dbReference type="Pfam" id="PF00905">
    <property type="entry name" value="Transpeptidase"/>
    <property type="match status" value="1"/>
</dbReference>
<evidence type="ECO:0000256" key="27">
    <source>
        <dbReference type="SAM" id="Phobius"/>
    </source>
</evidence>
<evidence type="ECO:0000256" key="14">
    <source>
        <dbReference type="ARBA" id="ARBA00022801"/>
    </source>
</evidence>
<dbReference type="Gene3D" id="1.10.3810.10">
    <property type="entry name" value="Biosynthetic peptidoglycan transglycosylase-like"/>
    <property type="match status" value="1"/>
</dbReference>
<dbReference type="Proteomes" id="UP001259572">
    <property type="component" value="Unassembled WGS sequence"/>
</dbReference>
<accession>A0ABU3Q6N6</accession>
<organism evidence="31 32">
    <name type="scientific">Sphingosinicella rhizophila</name>
    <dbReference type="NCBI Taxonomy" id="3050082"/>
    <lineage>
        <taxon>Bacteria</taxon>
        <taxon>Pseudomonadati</taxon>
        <taxon>Pseudomonadota</taxon>
        <taxon>Alphaproteobacteria</taxon>
        <taxon>Sphingomonadales</taxon>
        <taxon>Sphingosinicellaceae</taxon>
        <taxon>Sphingosinicella</taxon>
    </lineage>
</organism>
<evidence type="ECO:0000256" key="3">
    <source>
        <dbReference type="ARBA" id="ARBA00007090"/>
    </source>
</evidence>
<protein>
    <recommendedName>
        <fullName evidence="6">Penicillin-binding protein 1A</fullName>
        <ecNumber evidence="24">2.4.99.28</ecNumber>
        <ecNumber evidence="5">3.4.16.4</ecNumber>
    </recommendedName>
</protein>
<dbReference type="PANTHER" id="PTHR32282">
    <property type="entry name" value="BINDING PROTEIN TRANSPEPTIDASE, PUTATIVE-RELATED"/>
    <property type="match status" value="1"/>
</dbReference>
<dbReference type="InterPro" id="IPR050396">
    <property type="entry name" value="Glycosyltr_51/Transpeptidase"/>
</dbReference>
<dbReference type="PANTHER" id="PTHR32282:SF27">
    <property type="entry name" value="PENICILLIN-BINDING PROTEIN 1A"/>
    <property type="match status" value="1"/>
</dbReference>
<keyword evidence="18 27" id="KW-1133">Transmembrane helix</keyword>
<feature type="domain" description="Penicillin-binding protein transpeptidase" evidence="28">
    <location>
        <begin position="451"/>
        <end position="740"/>
    </location>
</feature>
<feature type="domain" description="Glycosyl transferase family 51" evidence="29">
    <location>
        <begin position="80"/>
        <end position="257"/>
    </location>
</feature>
<evidence type="ECO:0000313" key="32">
    <source>
        <dbReference type="Proteomes" id="UP001259572"/>
    </source>
</evidence>
<evidence type="ECO:0000256" key="15">
    <source>
        <dbReference type="ARBA" id="ARBA00022960"/>
    </source>
</evidence>
<comment type="pathway">
    <text evidence="2">Cell wall biogenesis; peptidoglycan biosynthesis.</text>
</comment>
<keyword evidence="8" id="KW-0997">Cell inner membrane</keyword>
<dbReference type="RefSeq" id="WP_315725657.1">
    <property type="nucleotide sequence ID" value="NZ_JAVUPU010000004.1"/>
</dbReference>
<gene>
    <name evidence="31" type="ORF">RQX22_08845</name>
</gene>
<comment type="catalytic activity">
    <reaction evidence="23">
        <text>Preferential cleavage: (Ac)2-L-Lys-D-Ala-|-D-Ala. Also transpeptidation of peptidyl-alanyl moieties that are N-acyl substituents of D-alanine.</text>
        <dbReference type="EC" id="3.4.16.4"/>
    </reaction>
</comment>
<evidence type="ECO:0000256" key="23">
    <source>
        <dbReference type="ARBA" id="ARBA00034000"/>
    </source>
</evidence>
<keyword evidence="9" id="KW-0121">Carboxypeptidase</keyword>
<comment type="subcellular location">
    <subcellularLocation>
        <location evidence="1">Cell inner membrane</location>
        <topology evidence="1">Single-pass type II membrane protein</topology>
    </subcellularLocation>
</comment>
<keyword evidence="16" id="KW-0735">Signal-anchor</keyword>
<evidence type="ECO:0000256" key="26">
    <source>
        <dbReference type="SAM" id="MobiDB-lite"/>
    </source>
</evidence>
<keyword evidence="11" id="KW-0328">Glycosyltransferase</keyword>
<feature type="domain" description="Penicillin-binding protein OB-like" evidence="30">
    <location>
        <begin position="352"/>
        <end position="449"/>
    </location>
</feature>
<evidence type="ECO:0000259" key="29">
    <source>
        <dbReference type="Pfam" id="PF00912"/>
    </source>
</evidence>
<keyword evidence="17" id="KW-0573">Peptidoglycan synthesis</keyword>
<dbReference type="SUPFAM" id="SSF56601">
    <property type="entry name" value="beta-lactamase/transpeptidase-like"/>
    <property type="match status" value="1"/>
</dbReference>
<keyword evidence="7" id="KW-1003">Cell membrane</keyword>
<dbReference type="Pfam" id="PF00912">
    <property type="entry name" value="Transgly"/>
    <property type="match status" value="1"/>
</dbReference>
<evidence type="ECO:0000256" key="6">
    <source>
        <dbReference type="ARBA" id="ARBA00018638"/>
    </source>
</evidence>
<evidence type="ECO:0000256" key="9">
    <source>
        <dbReference type="ARBA" id="ARBA00022645"/>
    </source>
</evidence>
<evidence type="ECO:0000256" key="19">
    <source>
        <dbReference type="ARBA" id="ARBA00023136"/>
    </source>
</evidence>
<name>A0ABU3Q6N6_9SPHN</name>
<evidence type="ECO:0000256" key="16">
    <source>
        <dbReference type="ARBA" id="ARBA00022968"/>
    </source>
</evidence>
<keyword evidence="13 27" id="KW-0812">Transmembrane</keyword>
<evidence type="ECO:0000259" key="28">
    <source>
        <dbReference type="Pfam" id="PF00905"/>
    </source>
</evidence>
<comment type="catalytic activity">
    <reaction evidence="25">
        <text>[GlcNAc-(1-&gt;4)-Mur2Ac(oyl-L-Ala-gamma-D-Glu-L-Lys-D-Ala-D-Ala)](n)-di-trans,octa-cis-undecaprenyl diphosphate + beta-D-GlcNAc-(1-&gt;4)-Mur2Ac(oyl-L-Ala-gamma-D-Glu-L-Lys-D-Ala-D-Ala)-di-trans,octa-cis-undecaprenyl diphosphate = [GlcNAc-(1-&gt;4)-Mur2Ac(oyl-L-Ala-gamma-D-Glu-L-Lys-D-Ala-D-Ala)](n+1)-di-trans,octa-cis-undecaprenyl diphosphate + di-trans,octa-cis-undecaprenyl diphosphate + H(+)</text>
        <dbReference type="Rhea" id="RHEA:23708"/>
        <dbReference type="Rhea" id="RHEA-COMP:9602"/>
        <dbReference type="Rhea" id="RHEA-COMP:9603"/>
        <dbReference type="ChEBI" id="CHEBI:15378"/>
        <dbReference type="ChEBI" id="CHEBI:58405"/>
        <dbReference type="ChEBI" id="CHEBI:60033"/>
        <dbReference type="ChEBI" id="CHEBI:78435"/>
        <dbReference type="EC" id="2.4.99.28"/>
    </reaction>
</comment>
<evidence type="ECO:0000256" key="22">
    <source>
        <dbReference type="ARBA" id="ARBA00023316"/>
    </source>
</evidence>
<evidence type="ECO:0000256" key="21">
    <source>
        <dbReference type="ARBA" id="ARBA00023268"/>
    </source>
</evidence>
<dbReference type="Gene3D" id="3.40.710.10">
    <property type="entry name" value="DD-peptidase/beta-lactamase superfamily"/>
    <property type="match status" value="2"/>
</dbReference>
<dbReference type="InterPro" id="IPR001264">
    <property type="entry name" value="Glyco_trans_51"/>
</dbReference>
<evidence type="ECO:0000256" key="10">
    <source>
        <dbReference type="ARBA" id="ARBA00022670"/>
    </source>
</evidence>
<keyword evidence="20" id="KW-0046">Antibiotic resistance</keyword>
<evidence type="ECO:0000259" key="30">
    <source>
        <dbReference type="Pfam" id="PF17092"/>
    </source>
</evidence>
<evidence type="ECO:0000256" key="2">
    <source>
        <dbReference type="ARBA" id="ARBA00004752"/>
    </source>
</evidence>
<evidence type="ECO:0000256" key="18">
    <source>
        <dbReference type="ARBA" id="ARBA00022989"/>
    </source>
</evidence>
<feature type="transmembrane region" description="Helical" evidence="27">
    <location>
        <begin position="35"/>
        <end position="54"/>
    </location>
</feature>
<evidence type="ECO:0000256" key="1">
    <source>
        <dbReference type="ARBA" id="ARBA00004249"/>
    </source>
</evidence>
<keyword evidence="12" id="KW-0808">Transferase</keyword>
<dbReference type="InterPro" id="IPR031376">
    <property type="entry name" value="PCB_OB"/>
</dbReference>
<feature type="compositionally biased region" description="Low complexity" evidence="26">
    <location>
        <begin position="808"/>
        <end position="821"/>
    </location>
</feature>
<evidence type="ECO:0000256" key="8">
    <source>
        <dbReference type="ARBA" id="ARBA00022519"/>
    </source>
</evidence>
<dbReference type="InterPro" id="IPR023346">
    <property type="entry name" value="Lysozyme-like_dom_sf"/>
</dbReference>
<comment type="caution">
    <text evidence="31">The sequence shown here is derived from an EMBL/GenBank/DDBJ whole genome shotgun (WGS) entry which is preliminary data.</text>
</comment>
<feature type="compositionally biased region" description="Basic and acidic residues" evidence="26">
    <location>
        <begin position="822"/>
        <end position="831"/>
    </location>
</feature>
<feature type="compositionally biased region" description="Basic and acidic residues" evidence="26">
    <location>
        <begin position="797"/>
        <end position="806"/>
    </location>
</feature>
<evidence type="ECO:0000256" key="13">
    <source>
        <dbReference type="ARBA" id="ARBA00022692"/>
    </source>
</evidence>
<evidence type="ECO:0000256" key="24">
    <source>
        <dbReference type="ARBA" id="ARBA00044770"/>
    </source>
</evidence>
<feature type="region of interest" description="Disordered" evidence="26">
    <location>
        <begin position="797"/>
        <end position="840"/>
    </location>
</feature>
<keyword evidence="14" id="KW-0378">Hydrolase</keyword>
<evidence type="ECO:0000256" key="4">
    <source>
        <dbReference type="ARBA" id="ARBA00007739"/>
    </source>
</evidence>
<dbReference type="EMBL" id="JAVUPU010000004">
    <property type="protein sequence ID" value="MDT9599055.1"/>
    <property type="molecule type" value="Genomic_DNA"/>
</dbReference>
<dbReference type="NCBIfam" id="TIGR02074">
    <property type="entry name" value="PBP_1a_fam"/>
    <property type="match status" value="1"/>
</dbReference>
<dbReference type="InterPro" id="IPR012338">
    <property type="entry name" value="Beta-lactam/transpept-like"/>
</dbReference>
<evidence type="ECO:0000256" key="11">
    <source>
        <dbReference type="ARBA" id="ARBA00022676"/>
    </source>
</evidence>
<keyword evidence="19 27" id="KW-0472">Membrane</keyword>
<dbReference type="Pfam" id="PF17092">
    <property type="entry name" value="PCB_OB"/>
    <property type="match status" value="1"/>
</dbReference>
<evidence type="ECO:0000256" key="5">
    <source>
        <dbReference type="ARBA" id="ARBA00012448"/>
    </source>
</evidence>
<sequence length="840" mass="92357">MTANTSSSNRFVLRRDAGRFREDVRRAWQKRWVKILALLAALPILGIFFLWLIFAQALPSAESLLTYQPPLPTNVRGADGEPVQTFARERRVELKFDEYPPQLINAFLAAEDRTFFRHGGIDYPGVIGAVGDYISKMGSGERARGGSTITQQVAKNLLLGDEYSVTRKIKEAFLARRIESVLTKEQILELYLNQIFLGRNAYGVQAAARAYFDKDVQDLELPEMAYLAVLPKAPSNYSPERYPERALERRNWVLSEMERNGFITPAQRAAATAAPLGTGRGASNSVRNFGGYFIEEVRRTLIDRYGQQTEKGPNGVYTGGLWVRTSLDVAKQRAAENALRDGLTRYDRGKGWRDPGLSVKLSGDWRSELARAPFGTGYPDWRAAAILSKSATSATIGFADGSTAILPSSAASMPKRGTSTPAFNTFRPGMIIVVKREGNGYVLRSIPEVSGGMVVEEVATGRILAMQGGFDSRGDDFNRATQALRQPGSTFKPVVYSAAMDNGLTPASIIVDGPFCVWQGAGLGNKCFRNFSGGNAGPQTMRWGVEQSRNLMTVRTANQIGMQNVTKLAKTLGVGEYPNYLAIALGAGDTTVMKITNAFAILANNGKEVKPTLIDYVQDRSGKVIYRADTRPCEGCNAPDWNGKPMPRPPLRTKQLMDPMTAYQMVHILEGVVQRGTATTLRELNRPLFGKTGTTSGPTNVWFIGGSPDIVAGIYMGFDQPRPMGGYAQGGTLAAPVFKQFALTAFKDMPVVPFRAPEGIRMVRIDRRSGRKVFGEWPGTDPKAAVIWEAFKPESEPRRSIRREEMAENAAAAKAARSATRTRAERRRDSDFLQNQGGIY</sequence>
<dbReference type="InterPro" id="IPR001460">
    <property type="entry name" value="PCN-bd_Tpept"/>
</dbReference>
<keyword evidence="10" id="KW-0645">Protease</keyword>
<comment type="similarity">
    <text evidence="3">In the C-terminal section; belongs to the transpeptidase family.</text>
</comment>
<dbReference type="InterPro" id="IPR036950">
    <property type="entry name" value="PBP_transglycosylase"/>
</dbReference>
<evidence type="ECO:0000256" key="20">
    <source>
        <dbReference type="ARBA" id="ARBA00023251"/>
    </source>
</evidence>
<keyword evidence="22" id="KW-0961">Cell wall biogenesis/degradation</keyword>
<dbReference type="EC" id="2.4.99.28" evidence="24"/>